<evidence type="ECO:0000256" key="2">
    <source>
        <dbReference type="ARBA" id="ARBA00023125"/>
    </source>
</evidence>
<dbReference type="PROSITE" id="PS50949">
    <property type="entry name" value="HTH_GNTR"/>
    <property type="match status" value="1"/>
</dbReference>
<keyword evidence="6" id="KW-1185">Reference proteome</keyword>
<protein>
    <submittedName>
        <fullName evidence="5">GntR family transcriptional regulator</fullName>
    </submittedName>
</protein>
<dbReference type="Pfam" id="PF00392">
    <property type="entry name" value="GntR"/>
    <property type="match status" value="1"/>
</dbReference>
<evidence type="ECO:0000259" key="4">
    <source>
        <dbReference type="PROSITE" id="PS50949"/>
    </source>
</evidence>
<evidence type="ECO:0000256" key="1">
    <source>
        <dbReference type="ARBA" id="ARBA00023015"/>
    </source>
</evidence>
<dbReference type="AlphaFoldDB" id="A0A3A1U2J3"/>
<gene>
    <name evidence="5" type="ORF">D1781_14915</name>
</gene>
<dbReference type="Proteomes" id="UP000265742">
    <property type="component" value="Unassembled WGS sequence"/>
</dbReference>
<organism evidence="5 6">
    <name type="scientific">Amnibacterium setariae</name>
    <dbReference type="NCBI Taxonomy" id="2306585"/>
    <lineage>
        <taxon>Bacteria</taxon>
        <taxon>Bacillati</taxon>
        <taxon>Actinomycetota</taxon>
        <taxon>Actinomycetes</taxon>
        <taxon>Micrococcales</taxon>
        <taxon>Microbacteriaceae</taxon>
        <taxon>Amnibacterium</taxon>
    </lineage>
</organism>
<dbReference type="Gene3D" id="1.10.10.10">
    <property type="entry name" value="Winged helix-like DNA-binding domain superfamily/Winged helix DNA-binding domain"/>
    <property type="match status" value="1"/>
</dbReference>
<dbReference type="InterPro" id="IPR036388">
    <property type="entry name" value="WH-like_DNA-bd_sf"/>
</dbReference>
<proteinExistence type="predicted"/>
<keyword evidence="2" id="KW-0238">DNA-binding</keyword>
<dbReference type="PANTHER" id="PTHR38445:SF10">
    <property type="entry name" value="GNTR-FAMILY TRANSCRIPTIONAL REGULATOR"/>
    <property type="match status" value="1"/>
</dbReference>
<dbReference type="GO" id="GO:0003700">
    <property type="term" value="F:DNA-binding transcription factor activity"/>
    <property type="evidence" value="ECO:0007669"/>
    <property type="project" value="InterPro"/>
</dbReference>
<accession>A0A3A1U2J3</accession>
<comment type="caution">
    <text evidence="5">The sequence shown here is derived from an EMBL/GenBank/DDBJ whole genome shotgun (WGS) entry which is preliminary data.</text>
</comment>
<dbReference type="SUPFAM" id="SSF46785">
    <property type="entry name" value="Winged helix' DNA-binding domain"/>
    <property type="match status" value="1"/>
</dbReference>
<keyword evidence="3" id="KW-0804">Transcription</keyword>
<evidence type="ECO:0000256" key="3">
    <source>
        <dbReference type="ARBA" id="ARBA00023163"/>
    </source>
</evidence>
<dbReference type="InterPro" id="IPR036390">
    <property type="entry name" value="WH_DNA-bd_sf"/>
</dbReference>
<dbReference type="PANTHER" id="PTHR38445">
    <property type="entry name" value="HTH-TYPE TRANSCRIPTIONAL REPRESSOR YTRA"/>
    <property type="match status" value="1"/>
</dbReference>
<dbReference type="OrthoDB" id="162505at2"/>
<evidence type="ECO:0000313" key="6">
    <source>
        <dbReference type="Proteomes" id="UP000265742"/>
    </source>
</evidence>
<dbReference type="GO" id="GO:0003677">
    <property type="term" value="F:DNA binding"/>
    <property type="evidence" value="ECO:0007669"/>
    <property type="project" value="UniProtKB-KW"/>
</dbReference>
<keyword evidence="1" id="KW-0805">Transcription regulation</keyword>
<dbReference type="EMBL" id="QXTG01000002">
    <property type="protein sequence ID" value="RIX28686.1"/>
    <property type="molecule type" value="Genomic_DNA"/>
</dbReference>
<dbReference type="CDD" id="cd07377">
    <property type="entry name" value="WHTH_GntR"/>
    <property type="match status" value="1"/>
</dbReference>
<sequence>MNQGGAVLTDDRPIFQQIADQLADGILAGTYPPGAAVPSTNELAAFHRINPATVGKGVNVLVDAGVLEKRRGLGMYVTEGARERLLADRRAAFARDFVAPLLAEAGSLGLPVAEVHRIIDQEVEQ</sequence>
<name>A0A3A1U2J3_9MICO</name>
<evidence type="ECO:0000313" key="5">
    <source>
        <dbReference type="EMBL" id="RIX28686.1"/>
    </source>
</evidence>
<feature type="domain" description="HTH gntR-type" evidence="4">
    <location>
        <begin position="12"/>
        <end position="80"/>
    </location>
</feature>
<dbReference type="SMART" id="SM00345">
    <property type="entry name" value="HTH_GNTR"/>
    <property type="match status" value="1"/>
</dbReference>
<reference evidence="6" key="1">
    <citation type="submission" date="2018-09" db="EMBL/GenBank/DDBJ databases">
        <authorList>
            <person name="Kim I."/>
        </authorList>
    </citation>
    <scope>NUCLEOTIDE SEQUENCE [LARGE SCALE GENOMIC DNA]</scope>
    <source>
        <strain evidence="6">DD4a</strain>
    </source>
</reference>
<dbReference type="InterPro" id="IPR000524">
    <property type="entry name" value="Tscrpt_reg_HTH_GntR"/>
</dbReference>